<dbReference type="VEuPathDB" id="AmoebaDB:FDP41_006598"/>
<feature type="domain" description="BBS2 platform" evidence="11">
    <location>
        <begin position="465"/>
        <end position="549"/>
    </location>
</feature>
<evidence type="ECO:0000313" key="14">
    <source>
        <dbReference type="EMBL" id="KAF0974566.1"/>
    </source>
</evidence>
<dbReference type="InterPro" id="IPR055379">
    <property type="entry name" value="BBS2_pf_dom"/>
</dbReference>
<name>A0A6A5BIF9_NAEFO</name>
<dbReference type="Pfam" id="PF23351">
    <property type="entry name" value="BBS2_CtH"/>
    <property type="match status" value="1"/>
</dbReference>
<evidence type="ECO:0000259" key="9">
    <source>
        <dbReference type="Pfam" id="PF14782"/>
    </source>
</evidence>
<accession>A0A6A5BIF9</accession>
<comment type="caution">
    <text evidence="14">The sequence shown here is derived from an EMBL/GenBank/DDBJ whole genome shotgun (WGS) entry which is preliminary data.</text>
</comment>
<evidence type="ECO:0000256" key="5">
    <source>
        <dbReference type="ARBA" id="ARBA00023212"/>
    </source>
</evidence>
<dbReference type="EMBL" id="VFQX01000052">
    <property type="protein sequence ID" value="KAF0974566.1"/>
    <property type="molecule type" value="Genomic_DNA"/>
</dbReference>
<dbReference type="OrthoDB" id="2120021at2759"/>
<evidence type="ECO:0000256" key="2">
    <source>
        <dbReference type="ARBA" id="ARBA00004245"/>
    </source>
</evidence>
<keyword evidence="3" id="KW-0963">Cytoplasm</keyword>
<evidence type="ECO:0000259" key="10">
    <source>
        <dbReference type="Pfam" id="PF14783"/>
    </source>
</evidence>
<dbReference type="GO" id="GO:0031514">
    <property type="term" value="C:motile cilium"/>
    <property type="evidence" value="ECO:0007669"/>
    <property type="project" value="TreeGrafter"/>
</dbReference>
<dbReference type="GO" id="GO:0036064">
    <property type="term" value="C:ciliary basal body"/>
    <property type="evidence" value="ECO:0007669"/>
    <property type="project" value="TreeGrafter"/>
</dbReference>
<dbReference type="InterPro" id="IPR029333">
    <property type="entry name" value="BBS2_GAE_dom"/>
</dbReference>
<protein>
    <recommendedName>
        <fullName evidence="16">Bardet-Biedl syndrome 2 protein homolog</fullName>
    </recommendedName>
</protein>
<sequence length="692" mass="77679">MLNPTFQVNLGHPITRGTVTVGKFDGNRPCLASGTSSGKVLVHNPHEQSLGSQLTFLNVNKDVKCLASGAFKPNTKRETLMIGTQTNLMAYNVDTNSDIYYRDVSDGVNRMTFGKLGASANPLVFVGGNCSIQGYDGEGEEQYWTTAGGDVTSLCLADINGDNENELLVGSDDYVIYMYQDESMIAECKETAAVTELCNLKGGKFAFGASNNSYGIYQGNSRIWRNKSKSQINSIVGFDIVNDGVIDLVVGYESGKLEVRKQEDGRLIYKDSLKEAIAGMVVADYRMDGHDELICCSIGGDLKGFVPAQENLSKQIEDTTSDELIEKLLQKREELSNELRNYEENLKKLKGGEVDSSLIRSDSKVKCHLQPNMQENCLDIVFKTDVENIIRACIITAEQLFKTDSSMVYSKNPTNEIKVSLRPEKNVAIEMNIQVLVGFNMGSKYHIFKLTYTLPRFSMYIPAGEQFKTPQSVLSFRLDERVKRIIMWLNDSFNILFKLEGDAEVIDAKFTSLRDGSLLRLVYKDGIMTFYVDDMEVAGDLFQDICAYLSIKELDSKCDFPVEFAKFEKITQNVEEYNSNRLKMTAEMADNSQLIKAYVIKAEDARVIADMKSVRNMYNELYSMNKGLIGEYKKRSTNHEQLLSSLKEVNQMIQKAARLRIGEPKNRVVAECRKAIKNNNISSLFKIIKEGQ</sequence>
<dbReference type="SUPFAM" id="SSF50978">
    <property type="entry name" value="WD40 repeat-like"/>
    <property type="match status" value="1"/>
</dbReference>
<keyword evidence="15" id="KW-1185">Reference proteome</keyword>
<feature type="domain" description="BBS2 C-terminal helix bundle" evidence="12">
    <location>
        <begin position="664"/>
        <end position="689"/>
    </location>
</feature>
<dbReference type="InterPro" id="IPR036322">
    <property type="entry name" value="WD40_repeat_dom_sf"/>
</dbReference>
<evidence type="ECO:0000256" key="3">
    <source>
        <dbReference type="ARBA" id="ARBA00022490"/>
    </source>
</evidence>
<dbReference type="Pfam" id="PF23350">
    <property type="entry name" value="BBS2_pf"/>
    <property type="match status" value="1"/>
</dbReference>
<feature type="domain" description="BBS2 hairpin" evidence="13">
    <location>
        <begin position="561"/>
        <end position="658"/>
    </location>
</feature>
<dbReference type="Gene3D" id="2.130.10.10">
    <property type="entry name" value="YVTN repeat-like/Quinoprotein amine dehydrogenase"/>
    <property type="match status" value="1"/>
</dbReference>
<dbReference type="VEuPathDB" id="AmoebaDB:NF0058310"/>
<dbReference type="OMA" id="MSDGANC"/>
<comment type="subcellular location">
    <subcellularLocation>
        <location evidence="1">Cell projection</location>
        <location evidence="1">Cilium</location>
    </subcellularLocation>
    <subcellularLocation>
        <location evidence="2">Cytoplasm</location>
        <location evidence="2">Cytoskeleton</location>
    </subcellularLocation>
</comment>
<evidence type="ECO:0000259" key="8">
    <source>
        <dbReference type="Pfam" id="PF14781"/>
    </source>
</evidence>
<proteinExistence type="predicted"/>
<dbReference type="InterPro" id="IPR055380">
    <property type="entry name" value="BBS2_hp_dom"/>
</dbReference>
<keyword evidence="5" id="KW-0206">Cytoskeleton</keyword>
<dbReference type="InterPro" id="IPR055381">
    <property type="entry name" value="BBS2_CtH_dom"/>
</dbReference>
<dbReference type="Pfam" id="PF23353">
    <property type="entry name" value="BBS2_hp"/>
    <property type="match status" value="1"/>
</dbReference>
<evidence type="ECO:0000256" key="4">
    <source>
        <dbReference type="ARBA" id="ARBA00023069"/>
    </source>
</evidence>
<dbReference type="GO" id="GO:1905515">
    <property type="term" value="P:non-motile cilium assembly"/>
    <property type="evidence" value="ECO:0007669"/>
    <property type="project" value="InterPro"/>
</dbReference>
<dbReference type="GO" id="GO:0034464">
    <property type="term" value="C:BBSome"/>
    <property type="evidence" value="ECO:0007669"/>
    <property type="project" value="InterPro"/>
</dbReference>
<dbReference type="Proteomes" id="UP000444721">
    <property type="component" value="Unassembled WGS sequence"/>
</dbReference>
<evidence type="ECO:0008006" key="16">
    <source>
        <dbReference type="Google" id="ProtNLM"/>
    </source>
</evidence>
<dbReference type="GO" id="GO:0016020">
    <property type="term" value="C:membrane"/>
    <property type="evidence" value="ECO:0007669"/>
    <property type="project" value="TreeGrafter"/>
</dbReference>
<dbReference type="PIRSF" id="PIRSF013684">
    <property type="entry name" value="BBS2"/>
    <property type="match status" value="1"/>
</dbReference>
<dbReference type="GeneID" id="68113816"/>
<dbReference type="InterPro" id="IPR016616">
    <property type="entry name" value="Bardet-Biedl_syndrome_2_prot"/>
</dbReference>
<evidence type="ECO:0000256" key="1">
    <source>
        <dbReference type="ARBA" id="ARBA00004138"/>
    </source>
</evidence>
<feature type="domain" description="Ciliary BBSome complex subunit 2 N-terminal" evidence="8">
    <location>
        <begin position="20"/>
        <end position="114"/>
    </location>
</feature>
<keyword evidence="4" id="KW-0969">Cilium</keyword>
<dbReference type="InterPro" id="IPR029430">
    <property type="entry name" value="BBS2_N"/>
</dbReference>
<dbReference type="RefSeq" id="XP_044559279.1">
    <property type="nucleotide sequence ID" value="XM_044710250.1"/>
</dbReference>
<dbReference type="PANTHER" id="PTHR32465:SF0">
    <property type="entry name" value="BARDET-BIEDL SYNDROME 2 PROTEIN"/>
    <property type="match status" value="1"/>
</dbReference>
<evidence type="ECO:0000256" key="6">
    <source>
        <dbReference type="ARBA" id="ARBA00023273"/>
    </source>
</evidence>
<keyword evidence="6" id="KW-0966">Cell projection</keyword>
<feature type="domain" description="BBS2 GAE" evidence="9">
    <location>
        <begin position="372"/>
        <end position="457"/>
    </location>
</feature>
<dbReference type="PANTHER" id="PTHR32465">
    <property type="entry name" value="BARDET-BIEDL SYNDROME 2 PROTEIN"/>
    <property type="match status" value="1"/>
</dbReference>
<gene>
    <name evidence="14" type="ORF">FDP41_006598</name>
</gene>
<evidence type="ECO:0000259" key="12">
    <source>
        <dbReference type="Pfam" id="PF23351"/>
    </source>
</evidence>
<keyword evidence="7" id="KW-0175">Coiled coil</keyword>
<feature type="coiled-coil region" evidence="7">
    <location>
        <begin position="321"/>
        <end position="352"/>
    </location>
</feature>
<evidence type="ECO:0000256" key="7">
    <source>
        <dbReference type="SAM" id="Coils"/>
    </source>
</evidence>
<dbReference type="Pfam" id="PF14781">
    <property type="entry name" value="BBS2_N"/>
    <property type="match status" value="1"/>
</dbReference>
<evidence type="ECO:0000259" key="13">
    <source>
        <dbReference type="Pfam" id="PF23353"/>
    </source>
</evidence>
<dbReference type="Pfam" id="PF14782">
    <property type="entry name" value="BBS2_GAE"/>
    <property type="match status" value="1"/>
</dbReference>
<dbReference type="InterPro" id="IPR015943">
    <property type="entry name" value="WD40/YVTN_repeat-like_dom_sf"/>
</dbReference>
<dbReference type="VEuPathDB" id="AmoebaDB:NfTy_088770"/>
<reference evidence="14 15" key="1">
    <citation type="journal article" date="2019" name="Sci. Rep.">
        <title>Nanopore sequencing improves the draft genome of the human pathogenic amoeba Naegleria fowleri.</title>
        <authorList>
            <person name="Liechti N."/>
            <person name="Schurch N."/>
            <person name="Bruggmann R."/>
            <person name="Wittwer M."/>
        </authorList>
    </citation>
    <scope>NUCLEOTIDE SEQUENCE [LARGE SCALE GENOMIC DNA]</scope>
    <source>
        <strain evidence="14 15">ATCC 30894</strain>
    </source>
</reference>
<evidence type="ECO:0000259" key="11">
    <source>
        <dbReference type="Pfam" id="PF23350"/>
    </source>
</evidence>
<organism evidence="14 15">
    <name type="scientific">Naegleria fowleri</name>
    <name type="common">Brain eating amoeba</name>
    <dbReference type="NCBI Taxonomy" id="5763"/>
    <lineage>
        <taxon>Eukaryota</taxon>
        <taxon>Discoba</taxon>
        <taxon>Heterolobosea</taxon>
        <taxon>Tetramitia</taxon>
        <taxon>Eutetramitia</taxon>
        <taxon>Vahlkampfiidae</taxon>
        <taxon>Naegleria</taxon>
    </lineage>
</organism>
<evidence type="ECO:0000313" key="15">
    <source>
        <dbReference type="Proteomes" id="UP000444721"/>
    </source>
</evidence>
<dbReference type="InterPro" id="IPR029429">
    <property type="entry name" value="BBS2_Mid"/>
</dbReference>
<dbReference type="AlphaFoldDB" id="A0A6A5BIF9"/>
<feature type="domain" description="Ciliary BBSome complex subunit 2 middle region" evidence="10">
    <location>
        <begin position="153"/>
        <end position="260"/>
    </location>
</feature>
<dbReference type="Pfam" id="PF14783">
    <property type="entry name" value="BBS2_Mid"/>
    <property type="match status" value="1"/>
</dbReference>